<protein>
    <submittedName>
        <fullName evidence="1">Uncharacterized protein</fullName>
    </submittedName>
</protein>
<name>A0A016VGU2_9BILA</name>
<organism evidence="1 2">
    <name type="scientific">Ancylostoma ceylanicum</name>
    <dbReference type="NCBI Taxonomy" id="53326"/>
    <lineage>
        <taxon>Eukaryota</taxon>
        <taxon>Metazoa</taxon>
        <taxon>Ecdysozoa</taxon>
        <taxon>Nematoda</taxon>
        <taxon>Chromadorea</taxon>
        <taxon>Rhabditida</taxon>
        <taxon>Rhabditina</taxon>
        <taxon>Rhabditomorpha</taxon>
        <taxon>Strongyloidea</taxon>
        <taxon>Ancylostomatidae</taxon>
        <taxon>Ancylostomatinae</taxon>
        <taxon>Ancylostoma</taxon>
    </lineage>
</organism>
<gene>
    <name evidence="1" type="primary">Acey_s0010.g999</name>
    <name evidence="1" type="ORF">Y032_0010g999</name>
</gene>
<evidence type="ECO:0000313" key="1">
    <source>
        <dbReference type="EMBL" id="EYC26849.1"/>
    </source>
</evidence>
<sequence>MAAVESRTSIKLTARSIAEHLHVIPCLKDSEGRKVTSRLGIEAAIKEYYERLFHSPMTTAAGRLLTQRLGDTLSFTPSEVRLAVELMPSGKCSGEE</sequence>
<comment type="caution">
    <text evidence="1">The sequence shown here is derived from an EMBL/GenBank/DDBJ whole genome shotgun (WGS) entry which is preliminary data.</text>
</comment>
<accession>A0A016VGU2</accession>
<dbReference type="OrthoDB" id="5889053at2759"/>
<evidence type="ECO:0000313" key="2">
    <source>
        <dbReference type="Proteomes" id="UP000024635"/>
    </source>
</evidence>
<dbReference type="AlphaFoldDB" id="A0A016VGU2"/>
<dbReference type="Proteomes" id="UP000024635">
    <property type="component" value="Unassembled WGS sequence"/>
</dbReference>
<proteinExistence type="predicted"/>
<dbReference type="EMBL" id="JARK01001346">
    <property type="protein sequence ID" value="EYC26849.1"/>
    <property type="molecule type" value="Genomic_DNA"/>
</dbReference>
<keyword evidence="2" id="KW-1185">Reference proteome</keyword>
<reference evidence="2" key="1">
    <citation type="journal article" date="2015" name="Nat. Genet.">
        <title>The genome and transcriptome of the zoonotic hookworm Ancylostoma ceylanicum identify infection-specific gene families.</title>
        <authorList>
            <person name="Schwarz E.M."/>
            <person name="Hu Y."/>
            <person name="Antoshechkin I."/>
            <person name="Miller M.M."/>
            <person name="Sternberg P.W."/>
            <person name="Aroian R.V."/>
        </authorList>
    </citation>
    <scope>NUCLEOTIDE SEQUENCE</scope>
    <source>
        <strain evidence="2">HY135</strain>
    </source>
</reference>